<name>A0ABQ5KEV9_9EUKA</name>
<gene>
    <name evidence="1" type="ORF">ADUPG1_001301</name>
</gene>
<reference evidence="1" key="1">
    <citation type="submission" date="2022-03" db="EMBL/GenBank/DDBJ databases">
        <title>Draft genome sequence of Aduncisulcus paluster, a free-living microaerophilic Fornicata.</title>
        <authorList>
            <person name="Yuyama I."/>
            <person name="Kume K."/>
            <person name="Tamura T."/>
            <person name="Inagaki Y."/>
            <person name="Hashimoto T."/>
        </authorList>
    </citation>
    <scope>NUCLEOTIDE SEQUENCE</scope>
    <source>
        <strain evidence="1">NY0171</strain>
    </source>
</reference>
<dbReference type="EMBL" id="BQXS01000996">
    <property type="protein sequence ID" value="GKT29934.1"/>
    <property type="molecule type" value="Genomic_DNA"/>
</dbReference>
<comment type="caution">
    <text evidence="1">The sequence shown here is derived from an EMBL/GenBank/DDBJ whole genome shotgun (WGS) entry which is preliminary data.</text>
</comment>
<accession>A0ABQ5KEV9</accession>
<evidence type="ECO:0000313" key="1">
    <source>
        <dbReference type="EMBL" id="GKT29934.1"/>
    </source>
</evidence>
<proteinExistence type="predicted"/>
<protein>
    <submittedName>
        <fullName evidence="1">Uncharacterized protein</fullName>
    </submittedName>
</protein>
<feature type="non-terminal residue" evidence="1">
    <location>
        <position position="120"/>
    </location>
</feature>
<evidence type="ECO:0000313" key="2">
    <source>
        <dbReference type="Proteomes" id="UP001057375"/>
    </source>
</evidence>
<sequence length="120" mass="13975">MGRLVAMISEERLIDIRKVEREGKTVELHDINLYEVVPYFFYNDQVKKKAKSYGLTPDSPGEIVIVVITARKTMHAIGPEYDWENEAYEPFSYEYVSWPESFLETVSHDAVWSTRGENHS</sequence>
<keyword evidence="2" id="KW-1185">Reference proteome</keyword>
<organism evidence="1 2">
    <name type="scientific">Aduncisulcus paluster</name>
    <dbReference type="NCBI Taxonomy" id="2918883"/>
    <lineage>
        <taxon>Eukaryota</taxon>
        <taxon>Metamonada</taxon>
        <taxon>Carpediemonas-like organisms</taxon>
        <taxon>Aduncisulcus</taxon>
    </lineage>
</organism>
<dbReference type="Proteomes" id="UP001057375">
    <property type="component" value="Unassembled WGS sequence"/>
</dbReference>